<evidence type="ECO:0000256" key="1">
    <source>
        <dbReference type="PROSITE-ProRule" id="PRU10141"/>
    </source>
</evidence>
<dbReference type="EMBL" id="JYDR01000181">
    <property type="protein sequence ID" value="KRY66114.1"/>
    <property type="molecule type" value="Genomic_DNA"/>
</dbReference>
<dbReference type="InterPro" id="IPR050235">
    <property type="entry name" value="CK1_Ser-Thr_kinase"/>
</dbReference>
<feature type="domain" description="Protein kinase" evidence="2">
    <location>
        <begin position="23"/>
        <end position="312"/>
    </location>
</feature>
<evidence type="ECO:0000259" key="2">
    <source>
        <dbReference type="PROSITE" id="PS50011"/>
    </source>
</evidence>
<keyword evidence="3" id="KW-0808">Transferase</keyword>
<keyword evidence="1" id="KW-0547">Nucleotide-binding</keyword>
<dbReference type="Proteomes" id="UP000054632">
    <property type="component" value="Unassembled WGS sequence"/>
</dbReference>
<gene>
    <name evidence="3" type="primary">Ttbk1</name>
    <name evidence="3" type="ORF">T4A_6581</name>
</gene>
<dbReference type="InterPro" id="IPR017441">
    <property type="entry name" value="Protein_kinase_ATP_BS"/>
</dbReference>
<comment type="caution">
    <text evidence="3">The sequence shown here is derived from an EMBL/GenBank/DDBJ whole genome shotgun (WGS) entry which is preliminary data.</text>
</comment>
<dbReference type="InterPro" id="IPR011009">
    <property type="entry name" value="Kinase-like_dom_sf"/>
</dbReference>
<dbReference type="PANTHER" id="PTHR11909">
    <property type="entry name" value="CASEIN KINASE-RELATED"/>
    <property type="match status" value="1"/>
</dbReference>
<dbReference type="Pfam" id="PF00069">
    <property type="entry name" value="Pkinase"/>
    <property type="match status" value="1"/>
</dbReference>
<keyword evidence="3" id="KW-0418">Kinase</keyword>
<proteinExistence type="predicted"/>
<feature type="binding site" evidence="1">
    <location>
        <position position="52"/>
    </location>
    <ligand>
        <name>ATP</name>
        <dbReference type="ChEBI" id="CHEBI:30616"/>
    </ligand>
</feature>
<evidence type="ECO:0000313" key="3">
    <source>
        <dbReference type="EMBL" id="KRY66114.1"/>
    </source>
</evidence>
<dbReference type="InterPro" id="IPR000719">
    <property type="entry name" value="Prot_kinase_dom"/>
</dbReference>
<protein>
    <submittedName>
        <fullName evidence="3">Tau-tubulin kinase 1</fullName>
    </submittedName>
</protein>
<sequence length="312" mass="36136">MQNSLPNIVEINEVLVGVNKTPWRVKSYLGKGCFGAIVAAVNTETGQDAALKLEDANQEIRRLRFEVEVMQQLAEIKSTHCCAVFDRGRKDDKFNWVAMTLVGKSLMKLQMEVKNKFTLRTALHLASETLEGIWDLHKAGYLHRDIKPANFAIGLPPNYRQTYILDFGMARKYLKNDGRHRRPRETTKFRGTPFYASAVALQQREQGRRDDIWAWFFMTVEFTVGKLPWAETFYRGATLREKMKDMAEDRQFYVNNGEQLLTGCPKQFVLIYQHISKLQYSDAPDYEAIIKAIKDIYSEQNIDMNSPLQYEN</sequence>
<dbReference type="AlphaFoldDB" id="A0A0V1DYC7"/>
<dbReference type="SMART" id="SM00220">
    <property type="entry name" value="S_TKc"/>
    <property type="match status" value="1"/>
</dbReference>
<reference evidence="3 4" key="1">
    <citation type="submission" date="2015-01" db="EMBL/GenBank/DDBJ databases">
        <title>Evolution of Trichinella species and genotypes.</title>
        <authorList>
            <person name="Korhonen P.K."/>
            <person name="Edoardo P."/>
            <person name="Giuseppe L.R."/>
            <person name="Gasser R.B."/>
        </authorList>
    </citation>
    <scope>NUCLEOTIDE SEQUENCE [LARGE SCALE GENOMIC DNA]</scope>
    <source>
        <strain evidence="3">ISS13</strain>
    </source>
</reference>
<dbReference type="PROSITE" id="PS50011">
    <property type="entry name" value="PROTEIN_KINASE_DOM"/>
    <property type="match status" value="1"/>
</dbReference>
<dbReference type="Gene3D" id="1.10.510.10">
    <property type="entry name" value="Transferase(Phosphotransferase) domain 1"/>
    <property type="match status" value="1"/>
</dbReference>
<dbReference type="SUPFAM" id="SSF56112">
    <property type="entry name" value="Protein kinase-like (PK-like)"/>
    <property type="match status" value="1"/>
</dbReference>
<name>A0A0V1DYC7_TRIPS</name>
<dbReference type="GO" id="GO:0005524">
    <property type="term" value="F:ATP binding"/>
    <property type="evidence" value="ECO:0007669"/>
    <property type="project" value="UniProtKB-UniRule"/>
</dbReference>
<evidence type="ECO:0000313" key="4">
    <source>
        <dbReference type="Proteomes" id="UP000054632"/>
    </source>
</evidence>
<dbReference type="GO" id="GO:0004672">
    <property type="term" value="F:protein kinase activity"/>
    <property type="evidence" value="ECO:0007669"/>
    <property type="project" value="InterPro"/>
</dbReference>
<keyword evidence="1" id="KW-0067">ATP-binding</keyword>
<accession>A0A0V1DYC7</accession>
<dbReference type="PROSITE" id="PS00107">
    <property type="entry name" value="PROTEIN_KINASE_ATP"/>
    <property type="match status" value="1"/>
</dbReference>
<organism evidence="3 4">
    <name type="scientific">Trichinella pseudospiralis</name>
    <name type="common">Parasitic roundworm</name>
    <dbReference type="NCBI Taxonomy" id="6337"/>
    <lineage>
        <taxon>Eukaryota</taxon>
        <taxon>Metazoa</taxon>
        <taxon>Ecdysozoa</taxon>
        <taxon>Nematoda</taxon>
        <taxon>Enoplea</taxon>
        <taxon>Dorylaimia</taxon>
        <taxon>Trichinellida</taxon>
        <taxon>Trichinellidae</taxon>
        <taxon>Trichinella</taxon>
    </lineage>
</organism>